<feature type="compositionally biased region" description="Low complexity" evidence="1">
    <location>
        <begin position="13"/>
        <end position="22"/>
    </location>
</feature>
<dbReference type="InterPro" id="IPR003495">
    <property type="entry name" value="CobW/HypB/UreG_nucleotide-bd"/>
</dbReference>
<dbReference type="InterPro" id="IPR051316">
    <property type="entry name" value="Zinc-reg_GTPase_activator"/>
</dbReference>
<dbReference type="Proteomes" id="UP001589707">
    <property type="component" value="Unassembled WGS sequence"/>
</dbReference>
<dbReference type="EMBL" id="JBHMAU010000017">
    <property type="protein sequence ID" value="MFB9775072.1"/>
    <property type="molecule type" value="Genomic_DNA"/>
</dbReference>
<dbReference type="PANTHER" id="PTHR13748">
    <property type="entry name" value="COBW-RELATED"/>
    <property type="match status" value="1"/>
</dbReference>
<organism evidence="3 4">
    <name type="scientific">Brevibacterium otitidis</name>
    <dbReference type="NCBI Taxonomy" id="53364"/>
    <lineage>
        <taxon>Bacteria</taxon>
        <taxon>Bacillati</taxon>
        <taxon>Actinomycetota</taxon>
        <taxon>Actinomycetes</taxon>
        <taxon>Micrococcales</taxon>
        <taxon>Brevibacteriaceae</taxon>
        <taxon>Brevibacterium</taxon>
    </lineage>
</organism>
<protein>
    <submittedName>
        <fullName evidence="3">CobW family GTP-binding protein</fullName>
    </submittedName>
</protein>
<proteinExistence type="predicted"/>
<evidence type="ECO:0000256" key="1">
    <source>
        <dbReference type="SAM" id="MobiDB-lite"/>
    </source>
</evidence>
<name>A0ABV5WZC1_9MICO</name>
<feature type="domain" description="CobW C-terminal" evidence="2">
    <location>
        <begin position="278"/>
        <end position="362"/>
    </location>
</feature>
<dbReference type="PANTHER" id="PTHR13748:SF62">
    <property type="entry name" value="COBW DOMAIN-CONTAINING PROTEIN"/>
    <property type="match status" value="1"/>
</dbReference>
<dbReference type="InterPro" id="IPR011629">
    <property type="entry name" value="CobW-like_C"/>
</dbReference>
<sequence length="369" mass="36244">MSAPAAADAQGVSRSGARRSGAGRSGGPRSGARLGIIGGYLGAGKSTLVNRLLAGILPGRTAVVVNDFGTVNIDAALIAAASDDTIELTNGCICCQISDDALRTMSALAARDDLDQVLCEVSGVGNPGQLAVWRSYPGFSAGPVLVCADATAITSQLADLYVGDAVAGQLAAAEVVLVTKTDLASPAQVEAAVAACRQAAGQAVIVVQDPDDPDATAAEALRTPVPEAAGRARQPAGGPAPQAAEASGPDTAGGPAPEASAPNRRAHDAAASFHAAAHATATVEITGPVGLEALTGVLDTLAGTLVRAKGIVPTASGTAHSVQLSGRRIDVRPTDRPATDGFVLIAAGADPQAAVDAAAAALAPVLTGD</sequence>
<dbReference type="Pfam" id="PF07683">
    <property type="entry name" value="CobW_C"/>
    <property type="match status" value="1"/>
</dbReference>
<dbReference type="SUPFAM" id="SSF52540">
    <property type="entry name" value="P-loop containing nucleoside triphosphate hydrolases"/>
    <property type="match status" value="1"/>
</dbReference>
<feature type="region of interest" description="Disordered" evidence="1">
    <location>
        <begin position="1"/>
        <end position="28"/>
    </location>
</feature>
<evidence type="ECO:0000259" key="2">
    <source>
        <dbReference type="SMART" id="SM00833"/>
    </source>
</evidence>
<reference evidence="3 4" key="1">
    <citation type="submission" date="2024-09" db="EMBL/GenBank/DDBJ databases">
        <authorList>
            <person name="Sun Q."/>
            <person name="Mori K."/>
        </authorList>
    </citation>
    <scope>NUCLEOTIDE SEQUENCE [LARGE SCALE GENOMIC DNA]</scope>
    <source>
        <strain evidence="3 4">JCM 11683</strain>
    </source>
</reference>
<feature type="compositionally biased region" description="Low complexity" evidence="1">
    <location>
        <begin position="223"/>
        <end position="246"/>
    </location>
</feature>
<dbReference type="InterPro" id="IPR027417">
    <property type="entry name" value="P-loop_NTPase"/>
</dbReference>
<keyword evidence="4" id="KW-1185">Reference proteome</keyword>
<dbReference type="Pfam" id="PF02492">
    <property type="entry name" value="cobW"/>
    <property type="match status" value="1"/>
</dbReference>
<dbReference type="Gene3D" id="3.40.50.300">
    <property type="entry name" value="P-loop containing nucleotide triphosphate hydrolases"/>
    <property type="match status" value="1"/>
</dbReference>
<evidence type="ECO:0000313" key="3">
    <source>
        <dbReference type="EMBL" id="MFB9775072.1"/>
    </source>
</evidence>
<comment type="caution">
    <text evidence="3">The sequence shown here is derived from an EMBL/GenBank/DDBJ whole genome shotgun (WGS) entry which is preliminary data.</text>
</comment>
<evidence type="ECO:0000313" key="4">
    <source>
        <dbReference type="Proteomes" id="UP001589707"/>
    </source>
</evidence>
<feature type="region of interest" description="Disordered" evidence="1">
    <location>
        <begin position="223"/>
        <end position="273"/>
    </location>
</feature>
<gene>
    <name evidence="3" type="ORF">ACFFN1_01340</name>
</gene>
<dbReference type="RefSeq" id="WP_376837881.1">
    <property type="nucleotide sequence ID" value="NZ_JBHMAU010000017.1"/>
</dbReference>
<dbReference type="SUPFAM" id="SSF90002">
    <property type="entry name" value="Hypothetical protein YjiA, C-terminal domain"/>
    <property type="match status" value="1"/>
</dbReference>
<accession>A0ABV5WZC1</accession>
<dbReference type="SMART" id="SM00833">
    <property type="entry name" value="CobW_C"/>
    <property type="match status" value="1"/>
</dbReference>